<keyword evidence="2" id="KW-1185">Reference proteome</keyword>
<protein>
    <submittedName>
        <fullName evidence="1">Uncharacterized protein</fullName>
    </submittedName>
</protein>
<evidence type="ECO:0000313" key="1">
    <source>
        <dbReference type="EMBL" id="KAK3063704.1"/>
    </source>
</evidence>
<name>A0ACC3D9E5_9PEZI</name>
<gene>
    <name evidence="1" type="ORF">LTS18_013443</name>
</gene>
<comment type="caution">
    <text evidence="1">The sequence shown here is derived from an EMBL/GenBank/DDBJ whole genome shotgun (WGS) entry which is preliminary data.</text>
</comment>
<sequence>MAEEKPKPRGLFDNSDKDGQFRRKASTFRDAVSPDANAKFPAEKDRYALYVNYGCPWAHRASLTRLLKGLEDIIQFIEVDSMDPQKGWFFSGTTGPSEDPLYGGKYLRDLYEKADPSYNGRVLVPTLWDKKQETVVNNESSEIIRMFYTAFDQLLPEEKREASKGESALLPDNLKPEIEEMNEWVYNTINNGVYKCGFAGSQEAYEEHVYPLFESLDRVEEHLSKPGHHPYLFGENITEADIRLFPTIIRFDAAYFTSFRCNLKMIRHDYPKLHDWLRRLYWDESERTNGGAFKKTTRFDVSSASERAIAKRSPLLRTNTMSNTSPSSTPGLIVAKSRISRPQELADEQFQKWYNEVHVPDALATGGITHAARLKAIDPDETMPNLALYKIKTLDFISSPELKNIPMTHEMLPRGGNVHDYVDIDARFYELVQVYELEPHDEAFSHTVMVAEMEPQANGHDELDRWYRDEHNEQMSIEPGYVRTTRYKLVHHAKKEGDTTTPDAPTWLTLHEFDENNKLSVKVQALDPMTEWTKRILQTQKAAGGANYRTMKTFSA</sequence>
<proteinExistence type="predicted"/>
<evidence type="ECO:0000313" key="2">
    <source>
        <dbReference type="Proteomes" id="UP001186974"/>
    </source>
</evidence>
<organism evidence="1 2">
    <name type="scientific">Coniosporium uncinatum</name>
    <dbReference type="NCBI Taxonomy" id="93489"/>
    <lineage>
        <taxon>Eukaryota</taxon>
        <taxon>Fungi</taxon>
        <taxon>Dikarya</taxon>
        <taxon>Ascomycota</taxon>
        <taxon>Pezizomycotina</taxon>
        <taxon>Dothideomycetes</taxon>
        <taxon>Dothideomycetes incertae sedis</taxon>
        <taxon>Coniosporium</taxon>
    </lineage>
</organism>
<reference evidence="1" key="1">
    <citation type="submission" date="2024-09" db="EMBL/GenBank/DDBJ databases">
        <title>Black Yeasts Isolated from many extreme environments.</title>
        <authorList>
            <person name="Coleine C."/>
            <person name="Stajich J.E."/>
            <person name="Selbmann L."/>
        </authorList>
    </citation>
    <scope>NUCLEOTIDE SEQUENCE</scope>
    <source>
        <strain evidence="1">CCFEE 5737</strain>
    </source>
</reference>
<dbReference type="Proteomes" id="UP001186974">
    <property type="component" value="Unassembled WGS sequence"/>
</dbReference>
<dbReference type="EMBL" id="JAWDJW010006749">
    <property type="protein sequence ID" value="KAK3063704.1"/>
    <property type="molecule type" value="Genomic_DNA"/>
</dbReference>
<accession>A0ACC3D9E5</accession>